<evidence type="ECO:0000256" key="1">
    <source>
        <dbReference type="ARBA" id="ARBA00009437"/>
    </source>
</evidence>
<dbReference type="GO" id="GO:0043565">
    <property type="term" value="F:sequence-specific DNA binding"/>
    <property type="evidence" value="ECO:0007669"/>
    <property type="project" value="TreeGrafter"/>
</dbReference>
<dbReference type="Proteomes" id="UP000646365">
    <property type="component" value="Unassembled WGS sequence"/>
</dbReference>
<dbReference type="Pfam" id="PF03466">
    <property type="entry name" value="LysR_substrate"/>
    <property type="match status" value="1"/>
</dbReference>
<keyword evidence="4" id="KW-0804">Transcription</keyword>
<comment type="caution">
    <text evidence="6">The sequence shown here is derived from an EMBL/GenBank/DDBJ whole genome shotgun (WGS) entry which is preliminary data.</text>
</comment>
<dbReference type="InterPro" id="IPR000847">
    <property type="entry name" value="LysR_HTH_N"/>
</dbReference>
<organism evidence="6 7">
    <name type="scientific">Aliidongia dinghuensis</name>
    <dbReference type="NCBI Taxonomy" id="1867774"/>
    <lineage>
        <taxon>Bacteria</taxon>
        <taxon>Pseudomonadati</taxon>
        <taxon>Pseudomonadota</taxon>
        <taxon>Alphaproteobacteria</taxon>
        <taxon>Rhodospirillales</taxon>
        <taxon>Dongiaceae</taxon>
        <taxon>Aliidongia</taxon>
    </lineage>
</organism>
<dbReference type="InterPro" id="IPR058163">
    <property type="entry name" value="LysR-type_TF_proteobact-type"/>
</dbReference>
<dbReference type="Gene3D" id="3.40.190.290">
    <property type="match status" value="1"/>
</dbReference>
<comment type="similarity">
    <text evidence="1">Belongs to the LysR transcriptional regulatory family.</text>
</comment>
<dbReference type="FunFam" id="1.10.10.10:FF:000001">
    <property type="entry name" value="LysR family transcriptional regulator"/>
    <property type="match status" value="1"/>
</dbReference>
<proteinExistence type="inferred from homology"/>
<dbReference type="PROSITE" id="PS50931">
    <property type="entry name" value="HTH_LYSR"/>
    <property type="match status" value="1"/>
</dbReference>
<evidence type="ECO:0000313" key="6">
    <source>
        <dbReference type="EMBL" id="GGF24387.1"/>
    </source>
</evidence>
<feature type="domain" description="HTH lysR-type" evidence="5">
    <location>
        <begin position="1"/>
        <end position="61"/>
    </location>
</feature>
<dbReference type="EMBL" id="BMJQ01000008">
    <property type="protein sequence ID" value="GGF24387.1"/>
    <property type="molecule type" value="Genomic_DNA"/>
</dbReference>
<dbReference type="InterPro" id="IPR005119">
    <property type="entry name" value="LysR_subst-bd"/>
</dbReference>
<dbReference type="InterPro" id="IPR036390">
    <property type="entry name" value="WH_DNA-bd_sf"/>
</dbReference>
<evidence type="ECO:0000256" key="4">
    <source>
        <dbReference type="ARBA" id="ARBA00023163"/>
    </source>
</evidence>
<dbReference type="Pfam" id="PF00126">
    <property type="entry name" value="HTH_1"/>
    <property type="match status" value="1"/>
</dbReference>
<dbReference type="GO" id="GO:0003700">
    <property type="term" value="F:DNA-binding transcription factor activity"/>
    <property type="evidence" value="ECO:0007669"/>
    <property type="project" value="InterPro"/>
</dbReference>
<dbReference type="AlphaFoldDB" id="A0A8J2YV71"/>
<dbReference type="PRINTS" id="PR00039">
    <property type="entry name" value="HTHLYSR"/>
</dbReference>
<dbReference type="SUPFAM" id="SSF46785">
    <property type="entry name" value="Winged helix' DNA-binding domain"/>
    <property type="match status" value="1"/>
</dbReference>
<dbReference type="InterPro" id="IPR036388">
    <property type="entry name" value="WH-like_DNA-bd_sf"/>
</dbReference>
<gene>
    <name evidence="6" type="ORF">GCM10011611_33050</name>
</gene>
<protein>
    <submittedName>
        <fullName evidence="6">LysR family transcriptional regulator</fullName>
    </submittedName>
</protein>
<evidence type="ECO:0000256" key="2">
    <source>
        <dbReference type="ARBA" id="ARBA00023015"/>
    </source>
</evidence>
<keyword evidence="2" id="KW-0805">Transcription regulation</keyword>
<reference evidence="6" key="1">
    <citation type="journal article" date="2014" name="Int. J. Syst. Evol. Microbiol.">
        <title>Complete genome sequence of Corynebacterium casei LMG S-19264T (=DSM 44701T), isolated from a smear-ripened cheese.</title>
        <authorList>
            <consortium name="US DOE Joint Genome Institute (JGI-PGF)"/>
            <person name="Walter F."/>
            <person name="Albersmeier A."/>
            <person name="Kalinowski J."/>
            <person name="Ruckert C."/>
        </authorList>
    </citation>
    <scope>NUCLEOTIDE SEQUENCE</scope>
    <source>
        <strain evidence="6">CGMCC 1.15725</strain>
    </source>
</reference>
<dbReference type="SUPFAM" id="SSF53850">
    <property type="entry name" value="Periplasmic binding protein-like II"/>
    <property type="match status" value="1"/>
</dbReference>
<dbReference type="CDD" id="cd08474">
    <property type="entry name" value="PBP2_CrgA_like_5"/>
    <property type="match status" value="1"/>
</dbReference>
<keyword evidence="7" id="KW-1185">Reference proteome</keyword>
<reference evidence="6" key="2">
    <citation type="submission" date="2020-09" db="EMBL/GenBank/DDBJ databases">
        <authorList>
            <person name="Sun Q."/>
            <person name="Zhou Y."/>
        </authorList>
    </citation>
    <scope>NUCLEOTIDE SEQUENCE</scope>
    <source>
        <strain evidence="6">CGMCC 1.15725</strain>
    </source>
</reference>
<evidence type="ECO:0000313" key="7">
    <source>
        <dbReference type="Proteomes" id="UP000646365"/>
    </source>
</evidence>
<sequence>MSRGSLDDLSAFATVARTRSFTRAATELGLSNSMLSYTIKRLEKRLGMALLQRTSRSVAPTEAGEKLLLTLEPALDAIDETLSELDHDRDRVSGTLRITATRQAYEAVVRPMLGEFCATHPEATVEVIIDYGFRDIVSDRFDAGIRLGEKLQQDMIALRVGPELRMAVVASPDYLAQHPVPAVPQDLQAHRCINYRMVTANSIYSWEFEKDGRQLEVGLSGPLTFNEPDLMLQAAIDGLGVAYVLENEAAQHVDCGHLVRMLDDWTAPFPGFFLYYPSRHQVSPVFAAFLALLRARRGRSFAR</sequence>
<evidence type="ECO:0000256" key="3">
    <source>
        <dbReference type="ARBA" id="ARBA00023125"/>
    </source>
</evidence>
<dbReference type="Gene3D" id="1.10.10.10">
    <property type="entry name" value="Winged helix-like DNA-binding domain superfamily/Winged helix DNA-binding domain"/>
    <property type="match status" value="1"/>
</dbReference>
<name>A0A8J2YV71_9PROT</name>
<accession>A0A8J2YV71</accession>
<keyword evidence="3" id="KW-0238">DNA-binding</keyword>
<dbReference type="GO" id="GO:0006351">
    <property type="term" value="P:DNA-templated transcription"/>
    <property type="evidence" value="ECO:0007669"/>
    <property type="project" value="TreeGrafter"/>
</dbReference>
<dbReference type="PANTHER" id="PTHR30537">
    <property type="entry name" value="HTH-TYPE TRANSCRIPTIONAL REGULATOR"/>
    <property type="match status" value="1"/>
</dbReference>
<evidence type="ECO:0000259" key="5">
    <source>
        <dbReference type="PROSITE" id="PS50931"/>
    </source>
</evidence>
<dbReference type="PANTHER" id="PTHR30537:SF1">
    <property type="entry name" value="HTH-TYPE TRANSCRIPTIONAL REGULATOR PGRR"/>
    <property type="match status" value="1"/>
</dbReference>